<keyword evidence="10" id="KW-1185">Reference proteome</keyword>
<feature type="transmembrane region" description="Helical" evidence="6">
    <location>
        <begin position="263"/>
        <end position="283"/>
    </location>
</feature>
<evidence type="ECO:0000313" key="10">
    <source>
        <dbReference type="Proteomes" id="UP001172778"/>
    </source>
</evidence>
<keyword evidence="3 6" id="KW-0812">Transmembrane</keyword>
<comment type="subcellular location">
    <subcellularLocation>
        <location evidence="1">Cell membrane</location>
        <topology evidence="1">Multi-pass membrane protein</topology>
    </subcellularLocation>
</comment>
<dbReference type="PANTHER" id="PTHR43738:SF3">
    <property type="entry name" value="ABC TRANSPORTER PERMEASE"/>
    <property type="match status" value="1"/>
</dbReference>
<feature type="transmembrane region" description="Helical" evidence="6">
    <location>
        <begin position="304"/>
        <end position="331"/>
    </location>
</feature>
<feature type="domain" description="ABC3 transporter permease C-terminal" evidence="7">
    <location>
        <begin position="263"/>
        <end position="376"/>
    </location>
</feature>
<evidence type="ECO:0000256" key="4">
    <source>
        <dbReference type="ARBA" id="ARBA00022989"/>
    </source>
</evidence>
<evidence type="ECO:0000259" key="7">
    <source>
        <dbReference type="Pfam" id="PF02687"/>
    </source>
</evidence>
<proteinExistence type="predicted"/>
<dbReference type="InterPro" id="IPR003838">
    <property type="entry name" value="ABC3_permease_C"/>
</dbReference>
<evidence type="ECO:0000256" key="6">
    <source>
        <dbReference type="SAM" id="Phobius"/>
    </source>
</evidence>
<keyword evidence="5 6" id="KW-0472">Membrane</keyword>
<dbReference type="InterPro" id="IPR025857">
    <property type="entry name" value="MacB_PCD"/>
</dbReference>
<dbReference type="Proteomes" id="UP001172778">
    <property type="component" value="Unassembled WGS sequence"/>
</dbReference>
<evidence type="ECO:0000256" key="1">
    <source>
        <dbReference type="ARBA" id="ARBA00004651"/>
    </source>
</evidence>
<evidence type="ECO:0000256" key="3">
    <source>
        <dbReference type="ARBA" id="ARBA00022692"/>
    </source>
</evidence>
<keyword evidence="2" id="KW-1003">Cell membrane</keyword>
<keyword evidence="4 6" id="KW-1133">Transmembrane helix</keyword>
<dbReference type="EMBL" id="JARRAF010000005">
    <property type="protein sequence ID" value="MDK2123511.1"/>
    <property type="molecule type" value="Genomic_DNA"/>
</dbReference>
<dbReference type="Pfam" id="PF12704">
    <property type="entry name" value="MacB_PCD"/>
    <property type="match status" value="1"/>
</dbReference>
<feature type="domain" description="MacB-like periplasmic core" evidence="8">
    <location>
        <begin position="21"/>
        <end position="229"/>
    </location>
</feature>
<accession>A0ABT7DTV4</accession>
<evidence type="ECO:0000256" key="5">
    <source>
        <dbReference type="ARBA" id="ARBA00023136"/>
    </source>
</evidence>
<dbReference type="InterPro" id="IPR051125">
    <property type="entry name" value="ABC-4/HrtB_transporter"/>
</dbReference>
<name>A0ABT7DTV4_9NEIS</name>
<dbReference type="PANTHER" id="PTHR43738">
    <property type="entry name" value="ABC TRANSPORTER, MEMBRANE PROTEIN"/>
    <property type="match status" value="1"/>
</dbReference>
<dbReference type="RefSeq" id="WP_284099811.1">
    <property type="nucleotide sequence ID" value="NZ_JARRAF010000005.1"/>
</dbReference>
<comment type="caution">
    <text evidence="9">The sequence shown here is derived from an EMBL/GenBank/DDBJ whole genome shotgun (WGS) entry which is preliminary data.</text>
</comment>
<organism evidence="9 10">
    <name type="scientific">Parachitinimonas caeni</name>
    <dbReference type="NCBI Taxonomy" id="3031301"/>
    <lineage>
        <taxon>Bacteria</taxon>
        <taxon>Pseudomonadati</taxon>
        <taxon>Pseudomonadota</taxon>
        <taxon>Betaproteobacteria</taxon>
        <taxon>Neisseriales</taxon>
        <taxon>Chitinibacteraceae</taxon>
        <taxon>Parachitinimonas</taxon>
    </lineage>
</organism>
<sequence>MVFFLLKMAFKNAVRHRLRAMLTLSGIVVAILAFGLLRTVVGAWYAGADAASDKRLITRSSISLVFSLPIAYGERIRQVPGVSSVSWANWFGGVYIEEKNFFPQFAVDPVTYLPLYPEFVLDEASQKAFIRDRRGAMVGRKLAQRFGWKVGDVVTLRGTIFPGSWSFVVRGIYKGRNQSTDENQFLFHWDYLNEKIRTVAPRYADRTGVFVVGIQDGSAAAEISQQVDALFKNSLAETLTETEKAFQLGFVAMTEVIVQAIEIVSFVVILIIMAVMANTMAMSARERTAEYATLKALGFQPMSVGSLIFAESMVLGLAGGAMGIVLTYPAVRAIGGALDNIFPIFNVADKTVWMQLGASLVIGLSAACVPSIRAMRVRIVDGLRAIA</sequence>
<protein>
    <submittedName>
        <fullName evidence="9">ABC transporter permease</fullName>
    </submittedName>
</protein>
<reference evidence="9" key="1">
    <citation type="submission" date="2023-03" db="EMBL/GenBank/DDBJ databases">
        <title>Chitinimonas shenzhenensis gen. nov., sp. nov., a novel member of family Burkholderiaceae isolated from activated sludge collected in Shen Zhen, China.</title>
        <authorList>
            <person name="Wang X."/>
        </authorList>
    </citation>
    <scope>NUCLEOTIDE SEQUENCE</scope>
    <source>
        <strain evidence="9">DQS-5</strain>
    </source>
</reference>
<gene>
    <name evidence="9" type="ORF">PZA18_05550</name>
</gene>
<evidence type="ECO:0000256" key="2">
    <source>
        <dbReference type="ARBA" id="ARBA00022475"/>
    </source>
</evidence>
<evidence type="ECO:0000259" key="8">
    <source>
        <dbReference type="Pfam" id="PF12704"/>
    </source>
</evidence>
<dbReference type="Pfam" id="PF02687">
    <property type="entry name" value="FtsX"/>
    <property type="match status" value="1"/>
</dbReference>
<feature type="transmembrane region" description="Helical" evidence="6">
    <location>
        <begin position="351"/>
        <end position="369"/>
    </location>
</feature>
<evidence type="ECO:0000313" key="9">
    <source>
        <dbReference type="EMBL" id="MDK2123511.1"/>
    </source>
</evidence>